<feature type="domain" description="Tyrosinase copper-binding" evidence="4">
    <location>
        <begin position="110"/>
        <end position="286"/>
    </location>
</feature>
<dbReference type="AlphaFoldDB" id="A0A7S1T762"/>
<feature type="transmembrane region" description="Helical" evidence="3">
    <location>
        <begin position="6"/>
        <end position="24"/>
    </location>
</feature>
<dbReference type="EMBL" id="HBGH01001810">
    <property type="protein sequence ID" value="CAD9224336.1"/>
    <property type="molecule type" value="Transcribed_RNA"/>
</dbReference>
<protein>
    <recommendedName>
        <fullName evidence="4">Tyrosinase copper-binding domain-containing protein</fullName>
    </recommendedName>
</protein>
<keyword evidence="1" id="KW-0479">Metal-binding</keyword>
<keyword evidence="3" id="KW-0812">Transmembrane</keyword>
<dbReference type="Gene3D" id="1.10.1280.10">
    <property type="entry name" value="Di-copper center containing domain from catechol oxidase"/>
    <property type="match status" value="1"/>
</dbReference>
<dbReference type="PANTHER" id="PTHR11474:SF126">
    <property type="entry name" value="TYROSINASE-LIKE PROTEIN TYR-1-RELATED"/>
    <property type="match status" value="1"/>
</dbReference>
<keyword evidence="2" id="KW-0186">Copper</keyword>
<accession>A0A7S1T762</accession>
<dbReference type="PANTHER" id="PTHR11474">
    <property type="entry name" value="TYROSINASE FAMILY MEMBER"/>
    <property type="match status" value="1"/>
</dbReference>
<dbReference type="GO" id="GO:0046872">
    <property type="term" value="F:metal ion binding"/>
    <property type="evidence" value="ECO:0007669"/>
    <property type="project" value="UniProtKB-KW"/>
</dbReference>
<keyword evidence="3" id="KW-1133">Transmembrane helix</keyword>
<evidence type="ECO:0000313" key="5">
    <source>
        <dbReference type="EMBL" id="CAD9224336.1"/>
    </source>
</evidence>
<proteinExistence type="predicted"/>
<dbReference type="InterPro" id="IPR002227">
    <property type="entry name" value="Tyrosinase_Cu-bd"/>
</dbReference>
<evidence type="ECO:0000259" key="4">
    <source>
        <dbReference type="Pfam" id="PF00264"/>
    </source>
</evidence>
<evidence type="ECO:0000256" key="3">
    <source>
        <dbReference type="SAM" id="Phobius"/>
    </source>
</evidence>
<sequence length="306" mass="35089">MERTLVMAIVMLVIYLVGWVQGVMPGGEIMRFGHSKDPKALTYFDLGEFLRERQRMEVSQRLEGASSICDRSDRRIRREVGDLSQLEWDSYADAVLAAKNAVDSSGRNIIHQFAEFHDMFSNEAHGSPKFLCWHRWFIFYWESALRVFNPLVTLPYWDSARDAANPRGAQVFTETRAGSGENGTNVLNGKFKNWNVTFAQPHSVKRFLDESILVENSSKIDALLNNSSGTCEFMRLFEVIHGFVHLFVGGWSLPRALNLPRGEMTQIQVSPNDLVFFLHQYVVSTTWRKIEKLNKGVSQFIVSSWR</sequence>
<keyword evidence="3" id="KW-0472">Membrane</keyword>
<dbReference type="Pfam" id="PF00264">
    <property type="entry name" value="Tyrosinase"/>
    <property type="match status" value="1"/>
</dbReference>
<dbReference type="GO" id="GO:0016491">
    <property type="term" value="F:oxidoreductase activity"/>
    <property type="evidence" value="ECO:0007669"/>
    <property type="project" value="InterPro"/>
</dbReference>
<evidence type="ECO:0000256" key="1">
    <source>
        <dbReference type="ARBA" id="ARBA00022723"/>
    </source>
</evidence>
<name>A0A7S1T762_9RHOD</name>
<dbReference type="InterPro" id="IPR050316">
    <property type="entry name" value="Tyrosinase/Hemocyanin"/>
</dbReference>
<organism evidence="5">
    <name type="scientific">Compsopogon caeruleus</name>
    <dbReference type="NCBI Taxonomy" id="31354"/>
    <lineage>
        <taxon>Eukaryota</taxon>
        <taxon>Rhodophyta</taxon>
        <taxon>Compsopogonophyceae</taxon>
        <taxon>Compsopogonales</taxon>
        <taxon>Compsopogonaceae</taxon>
        <taxon>Compsopogon</taxon>
    </lineage>
</organism>
<reference evidence="5" key="1">
    <citation type="submission" date="2021-01" db="EMBL/GenBank/DDBJ databases">
        <authorList>
            <person name="Corre E."/>
            <person name="Pelletier E."/>
            <person name="Niang G."/>
            <person name="Scheremetjew M."/>
            <person name="Finn R."/>
            <person name="Kale V."/>
            <person name="Holt S."/>
            <person name="Cochrane G."/>
            <person name="Meng A."/>
            <person name="Brown T."/>
            <person name="Cohen L."/>
        </authorList>
    </citation>
    <scope>NUCLEOTIDE SEQUENCE</scope>
    <source>
        <strain evidence="5">SAG 36.94</strain>
    </source>
</reference>
<evidence type="ECO:0000256" key="2">
    <source>
        <dbReference type="ARBA" id="ARBA00023008"/>
    </source>
</evidence>
<dbReference type="PRINTS" id="PR00092">
    <property type="entry name" value="TYROSINASE"/>
</dbReference>
<gene>
    <name evidence="5" type="ORF">CCAE0312_LOCUS943</name>
</gene>
<dbReference type="InterPro" id="IPR008922">
    <property type="entry name" value="Di-copper_centre_dom_sf"/>
</dbReference>
<dbReference type="SUPFAM" id="SSF48056">
    <property type="entry name" value="Di-copper centre-containing domain"/>
    <property type="match status" value="1"/>
</dbReference>